<reference evidence="1 2" key="1">
    <citation type="submission" date="2014-04" db="EMBL/GenBank/DDBJ databases">
        <authorList>
            <consortium name="DOE Joint Genome Institute"/>
            <person name="Kuo A."/>
            <person name="Kohler A."/>
            <person name="Costa M.D."/>
            <person name="Nagy L.G."/>
            <person name="Floudas D."/>
            <person name="Copeland A."/>
            <person name="Barry K.W."/>
            <person name="Cichocki N."/>
            <person name="Veneault-Fourrey C."/>
            <person name="LaButti K."/>
            <person name="Lindquist E.A."/>
            <person name="Lipzen A."/>
            <person name="Lundell T."/>
            <person name="Morin E."/>
            <person name="Murat C."/>
            <person name="Sun H."/>
            <person name="Tunlid A."/>
            <person name="Henrissat B."/>
            <person name="Grigoriev I.V."/>
            <person name="Hibbett D.S."/>
            <person name="Martin F."/>
            <person name="Nordberg H.P."/>
            <person name="Cantor M.N."/>
            <person name="Hua S.X."/>
        </authorList>
    </citation>
    <scope>NUCLEOTIDE SEQUENCE [LARGE SCALE GENOMIC DNA]</scope>
    <source>
        <strain evidence="1 2">Marx 270</strain>
    </source>
</reference>
<protein>
    <submittedName>
        <fullName evidence="1">Uncharacterized protein</fullName>
    </submittedName>
</protein>
<keyword evidence="2" id="KW-1185">Reference proteome</keyword>
<sequence>MEPLNETLQMEYWQALVNLKVSKKDLDLKSVLWDVTTPSDPKDYATYMCKIRKAETACQHAIEMYNKDLHIAQDLESKLNIDSCWMPKQPKWHDAACLVTKRTFQHVLDHLEALVITWIFELLKMNHVGTRYKMWKHIVKALQVCSSAICIALEQYNTAAHAMDPPCCILKWDKVVEYAFITEFNLLRDAQQDMSQQPWVTLAGCSTVDHYFKLLGA</sequence>
<reference evidence="2" key="2">
    <citation type="submission" date="2015-01" db="EMBL/GenBank/DDBJ databases">
        <title>Evolutionary Origins and Diversification of the Mycorrhizal Mutualists.</title>
        <authorList>
            <consortium name="DOE Joint Genome Institute"/>
            <consortium name="Mycorrhizal Genomics Consortium"/>
            <person name="Kohler A."/>
            <person name="Kuo A."/>
            <person name="Nagy L.G."/>
            <person name="Floudas D."/>
            <person name="Copeland A."/>
            <person name="Barry K.W."/>
            <person name="Cichocki N."/>
            <person name="Veneault-Fourrey C."/>
            <person name="LaButti K."/>
            <person name="Lindquist E.A."/>
            <person name="Lipzen A."/>
            <person name="Lundell T."/>
            <person name="Morin E."/>
            <person name="Murat C."/>
            <person name="Riley R."/>
            <person name="Ohm R."/>
            <person name="Sun H."/>
            <person name="Tunlid A."/>
            <person name="Henrissat B."/>
            <person name="Grigoriev I.V."/>
            <person name="Hibbett D.S."/>
            <person name="Martin F."/>
        </authorList>
    </citation>
    <scope>NUCLEOTIDE SEQUENCE [LARGE SCALE GENOMIC DNA]</scope>
    <source>
        <strain evidence="2">Marx 270</strain>
    </source>
</reference>
<proteinExistence type="predicted"/>
<dbReference type="Proteomes" id="UP000054217">
    <property type="component" value="Unassembled WGS sequence"/>
</dbReference>
<dbReference type="AlphaFoldDB" id="A0A0C3NFW5"/>
<dbReference type="InParanoid" id="A0A0C3NFW5"/>
<dbReference type="EMBL" id="KN832090">
    <property type="protein sequence ID" value="KIN94660.1"/>
    <property type="molecule type" value="Genomic_DNA"/>
</dbReference>
<evidence type="ECO:0000313" key="1">
    <source>
        <dbReference type="EMBL" id="KIN94660.1"/>
    </source>
</evidence>
<dbReference type="OrthoDB" id="3249713at2759"/>
<gene>
    <name evidence="1" type="ORF">M404DRAFT_34832</name>
</gene>
<name>A0A0C3NFW5_PISTI</name>
<dbReference type="HOGENOM" id="CLU_013084_4_0_1"/>
<accession>A0A0C3NFW5</accession>
<evidence type="ECO:0000313" key="2">
    <source>
        <dbReference type="Proteomes" id="UP000054217"/>
    </source>
</evidence>
<organism evidence="1 2">
    <name type="scientific">Pisolithus tinctorius Marx 270</name>
    <dbReference type="NCBI Taxonomy" id="870435"/>
    <lineage>
        <taxon>Eukaryota</taxon>
        <taxon>Fungi</taxon>
        <taxon>Dikarya</taxon>
        <taxon>Basidiomycota</taxon>
        <taxon>Agaricomycotina</taxon>
        <taxon>Agaricomycetes</taxon>
        <taxon>Agaricomycetidae</taxon>
        <taxon>Boletales</taxon>
        <taxon>Sclerodermatineae</taxon>
        <taxon>Pisolithaceae</taxon>
        <taxon>Pisolithus</taxon>
    </lineage>
</organism>
<dbReference type="STRING" id="870435.A0A0C3NFW5"/>